<accession>A0A4P2VR59</accession>
<organism evidence="1 2">
    <name type="scientific">Fluviispira sanaruensis</name>
    <dbReference type="NCBI Taxonomy" id="2493639"/>
    <lineage>
        <taxon>Bacteria</taxon>
        <taxon>Pseudomonadati</taxon>
        <taxon>Bdellovibrionota</taxon>
        <taxon>Oligoflexia</taxon>
        <taxon>Silvanigrellales</taxon>
        <taxon>Silvanigrellaceae</taxon>
        <taxon>Fluviispira</taxon>
    </lineage>
</organism>
<keyword evidence="1" id="KW-0614">Plasmid</keyword>
<evidence type="ECO:0000313" key="1">
    <source>
        <dbReference type="EMBL" id="BBH54734.1"/>
    </source>
</evidence>
<protein>
    <submittedName>
        <fullName evidence="1">DUF945 domain-containing protein</fullName>
    </submittedName>
</protein>
<dbReference type="EMBL" id="AP019370">
    <property type="protein sequence ID" value="BBH54734.1"/>
    <property type="molecule type" value="Genomic_DNA"/>
</dbReference>
<dbReference type="RefSeq" id="WP_172604009.1">
    <property type="nucleotide sequence ID" value="NZ_AP019370.1"/>
</dbReference>
<proteinExistence type="predicted"/>
<gene>
    <name evidence="1" type="ORF">JCM31447_32080</name>
</gene>
<evidence type="ECO:0000313" key="2">
    <source>
        <dbReference type="Proteomes" id="UP000291236"/>
    </source>
</evidence>
<keyword evidence="2" id="KW-1185">Reference proteome</keyword>
<dbReference type="Pfam" id="PF06067">
    <property type="entry name" value="DUF932"/>
    <property type="match status" value="1"/>
</dbReference>
<sequence length="276" mass="31217">MSEFRNFNGSHLTIEQLKKICPAAFASNPKNSVSDKYSFISTEKILNILSQNNFLPYSAYQSSARSEEKALTTKHLIKFRSASDKTFYPLLGGLIPEIILSTSHDGLSSFRFSGGIFRLVCTNGLVVADGSCSNYNIRHMGASEEEIIDAVFEVLSSTTNAVTKTYEMKQIELNQSQKFKFAEEAFQLRWDIKDAPDFSPLRLLEPKRSSDRSNDLFTIFNAAQEKLIRGGIRYYSKNLNGDLERNRTRAINSIDANLKINKGLWSLAEKYLEGKY</sequence>
<name>A0A4P2VR59_FLUSA</name>
<dbReference type="InterPro" id="IPR026325">
    <property type="entry name" value="DUF932"/>
</dbReference>
<geneLocation type="plasmid" evidence="1 2">
    <name>68K</name>
</geneLocation>
<dbReference type="Proteomes" id="UP000291236">
    <property type="component" value="Plasmid 68K"/>
</dbReference>
<dbReference type="KEGG" id="sbf:JCM31447_32080"/>
<reference evidence="1 2" key="1">
    <citation type="submission" date="2018-12" db="EMBL/GenBank/DDBJ databases">
        <title>Rubrispira sanarue gen. nov., sp., nov., a member of the order Silvanigrellales, isolated from a brackish lake in Hamamatsu Japan.</title>
        <authorList>
            <person name="Maejima Y."/>
            <person name="Iino T."/>
            <person name="Muraguchi Y."/>
            <person name="Fukuda K."/>
            <person name="Nojiri H."/>
            <person name="Ohkuma M."/>
            <person name="Moriuchi R."/>
            <person name="Dohra H."/>
            <person name="Kimbara K."/>
            <person name="Shintani M."/>
        </authorList>
    </citation>
    <scope>NUCLEOTIDE SEQUENCE [LARGE SCALE GENOMIC DNA]</scope>
    <source>
        <strain evidence="1 2">RF1110005</strain>
        <plasmid evidence="1 2">68K</plasmid>
    </source>
</reference>
<dbReference type="AlphaFoldDB" id="A0A4P2VR59"/>